<evidence type="ECO:0000313" key="2">
    <source>
        <dbReference type="Proteomes" id="UP000521748"/>
    </source>
</evidence>
<accession>A0A7Y9S3Q6</accession>
<sequence length="185" mass="20160">MAKRRTELNQGSTAAPARVILVNGMSGAGKTTLARRLAPKLGLPLFSKDDFKEAFHDFGPAGIDNRSLGALSMEALWTAAAAVPMSMVESYWHAERDRAFVLTGLRRSGLELGVEIFCALEPVLARSRSFLRERHQVHPRIERDEEAWAEGVRGAVPLGLGPVITVDTSEPMELDSLVAQVKALL</sequence>
<evidence type="ECO:0000313" key="1">
    <source>
        <dbReference type="EMBL" id="NYE93993.1"/>
    </source>
</evidence>
<protein>
    <recommendedName>
        <fullName evidence="3">AAA domain</fullName>
    </recommendedName>
</protein>
<name>A0A7Y9S3Q6_9MICC</name>
<dbReference type="AlphaFoldDB" id="A0A7Y9S3Q6"/>
<dbReference type="Gene3D" id="3.40.50.300">
    <property type="entry name" value="P-loop containing nucleotide triphosphate hydrolases"/>
    <property type="match status" value="1"/>
</dbReference>
<comment type="caution">
    <text evidence="1">The sequence shown here is derived from an EMBL/GenBank/DDBJ whole genome shotgun (WGS) entry which is preliminary data.</text>
</comment>
<dbReference type="RefSeq" id="WP_218846892.1">
    <property type="nucleotide sequence ID" value="NZ_JACBYQ010000001.1"/>
</dbReference>
<dbReference type="Proteomes" id="UP000521748">
    <property type="component" value="Unassembled WGS sequence"/>
</dbReference>
<dbReference type="InterPro" id="IPR027417">
    <property type="entry name" value="P-loop_NTPase"/>
</dbReference>
<keyword evidence="2" id="KW-1185">Reference proteome</keyword>
<gene>
    <name evidence="1" type="ORF">FHU41_000214</name>
</gene>
<organism evidence="1 2">
    <name type="scientific">Psychromicrobium silvestre</name>
    <dbReference type="NCBI Taxonomy" id="1645614"/>
    <lineage>
        <taxon>Bacteria</taxon>
        <taxon>Bacillati</taxon>
        <taxon>Actinomycetota</taxon>
        <taxon>Actinomycetes</taxon>
        <taxon>Micrococcales</taxon>
        <taxon>Micrococcaceae</taxon>
        <taxon>Psychromicrobium</taxon>
    </lineage>
</organism>
<reference evidence="1 2" key="1">
    <citation type="submission" date="2020-07" db="EMBL/GenBank/DDBJ databases">
        <title>Sequencing the genomes of 1000 actinobacteria strains.</title>
        <authorList>
            <person name="Klenk H.-P."/>
        </authorList>
    </citation>
    <scope>NUCLEOTIDE SEQUENCE [LARGE SCALE GENOMIC DNA]</scope>
    <source>
        <strain evidence="1 2">DSM 102047</strain>
    </source>
</reference>
<dbReference type="EMBL" id="JACBYQ010000001">
    <property type="protein sequence ID" value="NYE93993.1"/>
    <property type="molecule type" value="Genomic_DNA"/>
</dbReference>
<dbReference type="SUPFAM" id="SSF52540">
    <property type="entry name" value="P-loop containing nucleoside triphosphate hydrolases"/>
    <property type="match status" value="1"/>
</dbReference>
<proteinExistence type="predicted"/>
<evidence type="ECO:0008006" key="3">
    <source>
        <dbReference type="Google" id="ProtNLM"/>
    </source>
</evidence>